<name>A0ACC2G1E8_DALPE</name>
<sequence>MLSGTDTRINRRTILELKMISEIFLLDVVLLWQTLASPHRSMSDPCLLELEELRRDVRILENKLLIGAWQLTHLRTQSFINAPRPSTNLTESFTTRVLDNLPPAGSLIVHDRDCSELFERLRPGSGFYRIKPRMDQEPVLAFCDMEDGGGWTVMQRRRHGRVDFNRDWVDYRDGFGDFKQRNDEFWLGNEHIHSLVKDGENLVKIDLMDWSGQRRHVYYQNFRIADEKDNYRLLYGLYSGDGGDALSGSTGMLEQWSDSLRGMQFSTRDQDHDRFLQGSCAQENRGGWWYNRCHAANLNGKFYRGGPYQGRYDNGVVWGTWQGLWYSLRHTTIKLRPLFSLDRVVGSGAGPDG</sequence>
<dbReference type="EMBL" id="CM055746">
    <property type="protein sequence ID" value="KAJ7997569.1"/>
    <property type="molecule type" value="Genomic_DNA"/>
</dbReference>
<reference evidence="1" key="1">
    <citation type="submission" date="2021-05" db="EMBL/GenBank/DDBJ databases">
        <authorList>
            <person name="Pan Q."/>
            <person name="Jouanno E."/>
            <person name="Zahm M."/>
            <person name="Klopp C."/>
            <person name="Cabau C."/>
            <person name="Louis A."/>
            <person name="Berthelot C."/>
            <person name="Parey E."/>
            <person name="Roest Crollius H."/>
            <person name="Montfort J."/>
            <person name="Robinson-Rechavi M."/>
            <person name="Bouchez O."/>
            <person name="Lampietro C."/>
            <person name="Lopez Roques C."/>
            <person name="Donnadieu C."/>
            <person name="Postlethwait J."/>
            <person name="Bobe J."/>
            <person name="Dillon D."/>
            <person name="Chandos A."/>
            <person name="von Hippel F."/>
            <person name="Guiguen Y."/>
        </authorList>
    </citation>
    <scope>NUCLEOTIDE SEQUENCE</scope>
    <source>
        <strain evidence="1">YG-Jan2019</strain>
    </source>
</reference>
<dbReference type="Proteomes" id="UP001157502">
    <property type="component" value="Chromosome 19"/>
</dbReference>
<evidence type="ECO:0000313" key="1">
    <source>
        <dbReference type="EMBL" id="KAJ7997569.1"/>
    </source>
</evidence>
<evidence type="ECO:0000313" key="2">
    <source>
        <dbReference type="Proteomes" id="UP001157502"/>
    </source>
</evidence>
<comment type="caution">
    <text evidence="1">The sequence shown here is derived from an EMBL/GenBank/DDBJ whole genome shotgun (WGS) entry which is preliminary data.</text>
</comment>
<keyword evidence="2" id="KW-1185">Reference proteome</keyword>
<gene>
    <name evidence="1" type="ORF">DPEC_G00230360</name>
</gene>
<proteinExistence type="predicted"/>
<accession>A0ACC2G1E8</accession>
<organism evidence="1 2">
    <name type="scientific">Dallia pectoralis</name>
    <name type="common">Alaska blackfish</name>
    <dbReference type="NCBI Taxonomy" id="75939"/>
    <lineage>
        <taxon>Eukaryota</taxon>
        <taxon>Metazoa</taxon>
        <taxon>Chordata</taxon>
        <taxon>Craniata</taxon>
        <taxon>Vertebrata</taxon>
        <taxon>Euteleostomi</taxon>
        <taxon>Actinopterygii</taxon>
        <taxon>Neopterygii</taxon>
        <taxon>Teleostei</taxon>
        <taxon>Protacanthopterygii</taxon>
        <taxon>Esociformes</taxon>
        <taxon>Umbridae</taxon>
        <taxon>Dallia</taxon>
    </lineage>
</organism>
<protein>
    <submittedName>
        <fullName evidence="1">Uncharacterized protein</fullName>
    </submittedName>
</protein>